<organism evidence="1 2">
    <name type="scientific">Neobittarella massiliensis</name>
    <name type="common">ex Bilen et al. 2018</name>
    <dbReference type="NCBI Taxonomy" id="2041842"/>
    <lineage>
        <taxon>Bacteria</taxon>
        <taxon>Bacillati</taxon>
        <taxon>Bacillota</taxon>
        <taxon>Clostridia</taxon>
        <taxon>Eubacteriales</taxon>
        <taxon>Oscillospiraceae</taxon>
        <taxon>Neobittarella (ex Bilen et al. 2018)</taxon>
    </lineage>
</organism>
<dbReference type="Proteomes" id="UP000597668">
    <property type="component" value="Unassembled WGS sequence"/>
</dbReference>
<reference evidence="1" key="1">
    <citation type="submission" date="2020-08" db="EMBL/GenBank/DDBJ databases">
        <authorList>
            <person name="Liu C."/>
            <person name="Sun Q."/>
        </authorList>
    </citation>
    <scope>NUCLEOTIDE SEQUENCE</scope>
    <source>
        <strain evidence="1">NSJ-65</strain>
    </source>
</reference>
<protein>
    <submittedName>
        <fullName evidence="1">DUF58 domain-containing protein</fullName>
    </submittedName>
</protein>
<comment type="caution">
    <text evidence="1">The sequence shown here is derived from an EMBL/GenBank/DDBJ whole genome shotgun (WGS) entry which is preliminary data.</text>
</comment>
<dbReference type="RefSeq" id="WP_186487376.1">
    <property type="nucleotide sequence ID" value="NZ_JACOGI010000001.1"/>
</dbReference>
<evidence type="ECO:0000313" key="1">
    <source>
        <dbReference type="EMBL" id="MBC3515262.1"/>
    </source>
</evidence>
<gene>
    <name evidence="1" type="ORF">H8K20_02490</name>
</gene>
<keyword evidence="2" id="KW-1185">Reference proteome</keyword>
<evidence type="ECO:0000313" key="2">
    <source>
        <dbReference type="Proteomes" id="UP000597668"/>
    </source>
</evidence>
<dbReference type="EMBL" id="JACOGI010000001">
    <property type="protein sequence ID" value="MBC3515262.1"/>
    <property type="molecule type" value="Genomic_DNA"/>
</dbReference>
<proteinExistence type="predicted"/>
<dbReference type="PANTHER" id="PTHR34351">
    <property type="entry name" value="SLR1927 PROTEIN-RELATED"/>
    <property type="match status" value="1"/>
</dbReference>
<dbReference type="AlphaFoldDB" id="A0A8J6IM32"/>
<name>A0A8J6IM32_9FIRM</name>
<sequence length="346" mass="39748">MKLQFSFSPDTLHKQETLSLVFTVENKSRIPAAQVGICYQLKNELYPQLTDHYVYLLGYAKNRQSVSIAVQPQHVGYHKLVVKEALAYDFLRLFKVKIPIENDNGEIAVLPRILDSSAQLGERYFFEADDSDLFSKTRMGNDPSEILKLRPYQPGDRLNRVHWKLTAKGDDFVVKEPGMPIRSDTYLILELYSPMGQNKANIDGIIESLCILSMLFLQEGVEHTVFWYDDTATQMQRQPIFTMDDLYVAIERVLRTDVYAGNLYAMETYSAQYDVLFAECSKVFYLGPQLPKQRLNLLSPQKSSKLTVFWVDDFSEVEKVDIDWSSASVQLVDCKNPITAFNEMVL</sequence>
<accession>A0A8J6IM32</accession>
<dbReference type="PANTHER" id="PTHR34351:SF1">
    <property type="entry name" value="SLR1927 PROTEIN"/>
    <property type="match status" value="1"/>
</dbReference>